<proteinExistence type="predicted"/>
<comment type="caution">
    <text evidence="1">The sequence shown here is derived from an EMBL/GenBank/DDBJ whole genome shotgun (WGS) entry which is preliminary data.</text>
</comment>
<dbReference type="EMBL" id="JAAFYZ010000230">
    <property type="protein sequence ID" value="MBS2553083.1"/>
    <property type="molecule type" value="Genomic_DNA"/>
</dbReference>
<dbReference type="InterPro" id="IPR006521">
    <property type="entry name" value="Tail_protein_I"/>
</dbReference>
<sequence>MRGAVDGLNSPFPLGEQLPSVYADDDFAQRFVGGLDDLFSPLLSVLDNLAAYLRPELAPSDFVAWLGTWVGAELSGDESDESLRAAVAGAAAMHRHRGTLHGLAEAVRLGFGIEPEITESGGMSWSARPLGPLPGDAQPRLEVRLTAKQARAVDLDRLRALVASVRPAHVPYSVIVEKS</sequence>
<dbReference type="RefSeq" id="WP_212019290.1">
    <property type="nucleotide sequence ID" value="NZ_JAAFYZ010000230.1"/>
</dbReference>
<dbReference type="Proteomes" id="UP000730482">
    <property type="component" value="Unassembled WGS sequence"/>
</dbReference>
<protein>
    <submittedName>
        <fullName evidence="1">Phage tail protein</fullName>
    </submittedName>
</protein>
<name>A0ABS5L3Z8_9ACTN</name>
<keyword evidence="2" id="KW-1185">Reference proteome</keyword>
<dbReference type="NCBIfam" id="TIGR02242">
    <property type="entry name" value="tail_TIGR02242"/>
    <property type="match status" value="1"/>
</dbReference>
<organism evidence="1 2">
    <name type="scientific">Catenulispora pinistramenti</name>
    <dbReference type="NCBI Taxonomy" id="2705254"/>
    <lineage>
        <taxon>Bacteria</taxon>
        <taxon>Bacillati</taxon>
        <taxon>Actinomycetota</taxon>
        <taxon>Actinomycetes</taxon>
        <taxon>Catenulisporales</taxon>
        <taxon>Catenulisporaceae</taxon>
        <taxon>Catenulispora</taxon>
    </lineage>
</organism>
<evidence type="ECO:0000313" key="2">
    <source>
        <dbReference type="Proteomes" id="UP000730482"/>
    </source>
</evidence>
<dbReference type="Pfam" id="PF09684">
    <property type="entry name" value="Tail_P2_I"/>
    <property type="match status" value="1"/>
</dbReference>
<evidence type="ECO:0000313" key="1">
    <source>
        <dbReference type="EMBL" id="MBS2553083.1"/>
    </source>
</evidence>
<reference evidence="1 2" key="1">
    <citation type="submission" date="2020-02" db="EMBL/GenBank/DDBJ databases">
        <title>Acidophilic actinobacteria isolated from forest soil.</title>
        <authorList>
            <person name="Golinska P."/>
        </authorList>
    </citation>
    <scope>NUCLEOTIDE SEQUENCE [LARGE SCALE GENOMIC DNA]</scope>
    <source>
        <strain evidence="1 2">NL8</strain>
    </source>
</reference>
<gene>
    <name evidence="1" type="ORF">KGQ19_40145</name>
</gene>
<dbReference type="InterPro" id="IPR011748">
    <property type="entry name" value="Unchr_phage_tail-like"/>
</dbReference>
<accession>A0ABS5L3Z8</accession>